<dbReference type="PANTHER" id="PTHR24348">
    <property type="entry name" value="SERINE/THREONINE-PROTEIN KINASE UNC-51-RELATED"/>
    <property type="match status" value="1"/>
</dbReference>
<dbReference type="InterPro" id="IPR000719">
    <property type="entry name" value="Prot_kinase_dom"/>
</dbReference>
<evidence type="ECO:0000256" key="3">
    <source>
        <dbReference type="ARBA" id="ARBA00022777"/>
    </source>
</evidence>
<dbReference type="PANTHER" id="PTHR24348:SF22">
    <property type="entry name" value="NON-SPECIFIC SERINE_THREONINE PROTEIN KINASE"/>
    <property type="match status" value="1"/>
</dbReference>
<dbReference type="InterPro" id="IPR045269">
    <property type="entry name" value="Atg1-like"/>
</dbReference>
<keyword evidence="1" id="KW-0808">Transferase</keyword>
<dbReference type="OrthoDB" id="9788659at2"/>
<dbReference type="Proteomes" id="UP000321157">
    <property type="component" value="Unassembled WGS sequence"/>
</dbReference>
<evidence type="ECO:0000256" key="1">
    <source>
        <dbReference type="ARBA" id="ARBA00022679"/>
    </source>
</evidence>
<evidence type="ECO:0000256" key="2">
    <source>
        <dbReference type="ARBA" id="ARBA00022741"/>
    </source>
</evidence>
<evidence type="ECO:0000313" key="6">
    <source>
        <dbReference type="EMBL" id="GEN36251.1"/>
    </source>
</evidence>
<dbReference type="PROSITE" id="PS00108">
    <property type="entry name" value="PROTEIN_KINASE_ST"/>
    <property type="match status" value="1"/>
</dbReference>
<dbReference type="Gene3D" id="1.10.510.10">
    <property type="entry name" value="Transferase(Phosphotransferase) domain 1"/>
    <property type="match status" value="1"/>
</dbReference>
<dbReference type="GO" id="GO:0016020">
    <property type="term" value="C:membrane"/>
    <property type="evidence" value="ECO:0007669"/>
    <property type="project" value="TreeGrafter"/>
</dbReference>
<name>A0A511VCW0_9BACL</name>
<keyword evidence="4" id="KW-0067">ATP-binding</keyword>
<dbReference type="GO" id="GO:0005524">
    <property type="term" value="F:ATP binding"/>
    <property type="evidence" value="ECO:0007669"/>
    <property type="project" value="UniProtKB-KW"/>
</dbReference>
<dbReference type="SMART" id="SM00220">
    <property type="entry name" value="S_TKc"/>
    <property type="match status" value="1"/>
</dbReference>
<feature type="domain" description="Protein kinase" evidence="5">
    <location>
        <begin position="20"/>
        <end position="289"/>
    </location>
</feature>
<dbReference type="SUPFAM" id="SSF56112">
    <property type="entry name" value="Protein kinase-like (PK-like)"/>
    <property type="match status" value="1"/>
</dbReference>
<dbReference type="GO" id="GO:0004674">
    <property type="term" value="F:protein serine/threonine kinase activity"/>
    <property type="evidence" value="ECO:0007669"/>
    <property type="project" value="InterPro"/>
</dbReference>
<dbReference type="GO" id="GO:0005829">
    <property type="term" value="C:cytosol"/>
    <property type="evidence" value="ECO:0007669"/>
    <property type="project" value="TreeGrafter"/>
</dbReference>
<organism evidence="6 7">
    <name type="scientific">Aneurinibacillus danicus</name>
    <dbReference type="NCBI Taxonomy" id="267746"/>
    <lineage>
        <taxon>Bacteria</taxon>
        <taxon>Bacillati</taxon>
        <taxon>Bacillota</taxon>
        <taxon>Bacilli</taxon>
        <taxon>Bacillales</taxon>
        <taxon>Paenibacillaceae</taxon>
        <taxon>Aneurinibacillus group</taxon>
        <taxon>Aneurinibacillus</taxon>
    </lineage>
</organism>
<evidence type="ECO:0000313" key="7">
    <source>
        <dbReference type="Proteomes" id="UP000321157"/>
    </source>
</evidence>
<comment type="caution">
    <text evidence="6">The sequence shown here is derived from an EMBL/GenBank/DDBJ whole genome shotgun (WGS) entry which is preliminary data.</text>
</comment>
<reference evidence="6 7" key="1">
    <citation type="submission" date="2019-07" db="EMBL/GenBank/DDBJ databases">
        <title>Whole genome shotgun sequence of Aneurinibacillus danicus NBRC 102444.</title>
        <authorList>
            <person name="Hosoyama A."/>
            <person name="Uohara A."/>
            <person name="Ohji S."/>
            <person name="Ichikawa N."/>
        </authorList>
    </citation>
    <scope>NUCLEOTIDE SEQUENCE [LARGE SCALE GENOMIC DNA]</scope>
    <source>
        <strain evidence="6 7">NBRC 102444</strain>
    </source>
</reference>
<accession>A0A511VCW0</accession>
<dbReference type="GO" id="GO:0000407">
    <property type="term" value="C:phagophore assembly site"/>
    <property type="evidence" value="ECO:0007669"/>
    <property type="project" value="TreeGrafter"/>
</dbReference>
<evidence type="ECO:0000256" key="4">
    <source>
        <dbReference type="ARBA" id="ARBA00022840"/>
    </source>
</evidence>
<keyword evidence="7" id="KW-1185">Reference proteome</keyword>
<dbReference type="EMBL" id="BJXX01000173">
    <property type="protein sequence ID" value="GEN36251.1"/>
    <property type="molecule type" value="Genomic_DNA"/>
</dbReference>
<evidence type="ECO:0000259" key="5">
    <source>
        <dbReference type="PROSITE" id="PS50011"/>
    </source>
</evidence>
<gene>
    <name evidence="6" type="ORF">ADA01nite_37110</name>
</gene>
<dbReference type="CDD" id="cd14014">
    <property type="entry name" value="STKc_PknB_like"/>
    <property type="match status" value="1"/>
</dbReference>
<dbReference type="AlphaFoldDB" id="A0A511VCW0"/>
<dbReference type="InterPro" id="IPR011009">
    <property type="entry name" value="Kinase-like_dom_sf"/>
</dbReference>
<sequence>MKSVTSDICLKKNTLLKNTYRIKKVISCSELSIVYFGRHVESGDIQIIKEYFPKALVLRDLDDKTVLCRLPSSKEKYYELMEAFFNEATIIKELCHKNIVGYIDHFEENGTGYIVMEYCRGKTLNRYIKEEKTVSMVAFFHKTLFSLMDSLDFIHKKGIIHRDIKPENILISKEGQPILLDFGSAVYYKNHTRHKIFTTPGFSPLEFYSEKSKLGIYSDIYSLAATFYYYLTGRVPLDVSERLIEDRIENVRHYNREVTPLLSSVIMWGLSVNYKRRCSSLKLFKIAFYLEYLLLKIKKLWMSNGDSKQTINQSQFMKKDF</sequence>
<protein>
    <recommendedName>
        <fullName evidence="5">Protein kinase domain-containing protein</fullName>
    </recommendedName>
</protein>
<proteinExistence type="predicted"/>
<dbReference type="Pfam" id="PF00069">
    <property type="entry name" value="Pkinase"/>
    <property type="match status" value="1"/>
</dbReference>
<keyword evidence="3" id="KW-0418">Kinase</keyword>
<keyword evidence="2" id="KW-0547">Nucleotide-binding</keyword>
<dbReference type="InterPro" id="IPR008271">
    <property type="entry name" value="Ser/Thr_kinase_AS"/>
</dbReference>
<dbReference type="PROSITE" id="PS50011">
    <property type="entry name" value="PROTEIN_KINASE_DOM"/>
    <property type="match status" value="1"/>
</dbReference>
<dbReference type="GO" id="GO:0005776">
    <property type="term" value="C:autophagosome"/>
    <property type="evidence" value="ECO:0007669"/>
    <property type="project" value="TreeGrafter"/>
</dbReference>
<dbReference type="RefSeq" id="WP_146811891.1">
    <property type="nucleotide sequence ID" value="NZ_BJXX01000173.1"/>
</dbReference>